<evidence type="ECO:0000313" key="2">
    <source>
        <dbReference type="Proteomes" id="UP001374599"/>
    </source>
</evidence>
<proteinExistence type="predicted"/>
<gene>
    <name evidence="1" type="ORF">AN2V17_24550</name>
</gene>
<protein>
    <submittedName>
        <fullName evidence="1">Uncharacterized protein</fullName>
    </submittedName>
</protein>
<reference evidence="1" key="1">
    <citation type="submission" date="2023-09" db="EMBL/GenBank/DDBJ databases">
        <title>Vallitalea sediminicola and Vallitalea maricola sp. nov., anaerobic bacteria isolated from marine sediment.</title>
        <authorList>
            <person name="Hirano S."/>
            <person name="Maeda A."/>
            <person name="Terahara T."/>
            <person name="Mori K."/>
            <person name="Hamada M."/>
            <person name="Matsumoto R."/>
            <person name="Kobayashi T."/>
        </authorList>
    </citation>
    <scope>NUCLEOTIDE SEQUENCE</scope>
    <source>
        <strain evidence="1">AN17-2</strain>
    </source>
</reference>
<comment type="caution">
    <text evidence="1">The sequence shown here is derived from an EMBL/GenBank/DDBJ whole genome shotgun (WGS) entry which is preliminary data.</text>
</comment>
<organism evidence="1 2">
    <name type="scientific">Vallitalea maricola</name>
    <dbReference type="NCBI Taxonomy" id="3074433"/>
    <lineage>
        <taxon>Bacteria</taxon>
        <taxon>Bacillati</taxon>
        <taxon>Bacillota</taxon>
        <taxon>Clostridia</taxon>
        <taxon>Lachnospirales</taxon>
        <taxon>Vallitaleaceae</taxon>
        <taxon>Vallitalea</taxon>
    </lineage>
</organism>
<evidence type="ECO:0000313" key="1">
    <source>
        <dbReference type="EMBL" id="GMQ63222.1"/>
    </source>
</evidence>
<dbReference type="EMBL" id="BTPU01000036">
    <property type="protein sequence ID" value="GMQ63222.1"/>
    <property type="molecule type" value="Genomic_DNA"/>
</dbReference>
<accession>A0ACB5UJT1</accession>
<sequence length="60" mass="6799">MASKKMGRPPSDNPKNIKLQIRVDKETMDMLDECAKQLNSNRSDVVRKGIKKIADDLKAK</sequence>
<keyword evidence="2" id="KW-1185">Reference proteome</keyword>
<dbReference type="Proteomes" id="UP001374599">
    <property type="component" value="Unassembled WGS sequence"/>
</dbReference>
<name>A0ACB5UJT1_9FIRM</name>